<dbReference type="EMBL" id="KQ422489">
    <property type="protein sequence ID" value="KOF74782.1"/>
    <property type="molecule type" value="Genomic_DNA"/>
</dbReference>
<dbReference type="AlphaFoldDB" id="A0A0L8GCM3"/>
<organism evidence="1">
    <name type="scientific">Octopus bimaculoides</name>
    <name type="common">California two-spotted octopus</name>
    <dbReference type="NCBI Taxonomy" id="37653"/>
    <lineage>
        <taxon>Eukaryota</taxon>
        <taxon>Metazoa</taxon>
        <taxon>Spiralia</taxon>
        <taxon>Lophotrochozoa</taxon>
        <taxon>Mollusca</taxon>
        <taxon>Cephalopoda</taxon>
        <taxon>Coleoidea</taxon>
        <taxon>Octopodiformes</taxon>
        <taxon>Octopoda</taxon>
        <taxon>Incirrata</taxon>
        <taxon>Octopodidae</taxon>
        <taxon>Octopus</taxon>
    </lineage>
</organism>
<evidence type="ECO:0000313" key="1">
    <source>
        <dbReference type="EMBL" id="KOF74782.1"/>
    </source>
</evidence>
<gene>
    <name evidence="1" type="ORF">OCBIM_22035646mg</name>
</gene>
<protein>
    <submittedName>
        <fullName evidence="1">Uncharacterized protein</fullName>
    </submittedName>
</protein>
<sequence>MAAHWSSDMVTLFTAMACFKGEEGELEYASHVVVSDEMNHSKKLEQRGTDCRAIPNTHAIHFVAKADAGSIITAKSSQFKVQEPCTEFTLLPTLERTRSTPTTPAVPVEPGCITVHVEQYYTVIYLCQFYIGKALEHVSGCMIKFKFLHRSVVAGINTFNWPRRDDIDTCHTNNKFYGPIQLVSTGPFTVVELENIKKAFALLTKSYCKNIC</sequence>
<proteinExistence type="predicted"/>
<reference evidence="1" key="1">
    <citation type="submission" date="2015-07" db="EMBL/GenBank/DDBJ databases">
        <title>MeaNS - Measles Nucleotide Surveillance Program.</title>
        <authorList>
            <person name="Tran T."/>
            <person name="Druce J."/>
        </authorList>
    </citation>
    <scope>NUCLEOTIDE SEQUENCE</scope>
    <source>
        <strain evidence="1">UCB-OBI-ISO-001</strain>
        <tissue evidence="1">Gonad</tissue>
    </source>
</reference>
<name>A0A0L8GCM3_OCTBM</name>
<accession>A0A0L8GCM3</accession>